<evidence type="ECO:0000256" key="4">
    <source>
        <dbReference type="ARBA" id="ARBA00023004"/>
    </source>
</evidence>
<dbReference type="SUPFAM" id="SSF103647">
    <property type="entry name" value="TSP type-3 repeat"/>
    <property type="match status" value="1"/>
</dbReference>
<dbReference type="InterPro" id="IPR013320">
    <property type="entry name" value="ConA-like_dom_sf"/>
</dbReference>
<reference evidence="9 10" key="1">
    <citation type="journal article" date="2017" name="Antonie Van Leeuwenhoek">
        <title>Rhizobium rhizosphaerae sp. nov., a novel species isolated from rice rhizosphere.</title>
        <authorList>
            <person name="Zhao J.J."/>
            <person name="Zhang J."/>
            <person name="Zhang R.J."/>
            <person name="Zhang C.W."/>
            <person name="Yin H.Q."/>
            <person name="Zhang X.X."/>
        </authorList>
    </citation>
    <scope>NUCLEOTIDE SEQUENCE [LARGE SCALE GENOMIC DNA]</scope>
    <source>
        <strain evidence="9 10">E3</strain>
    </source>
</reference>
<dbReference type="CDD" id="cd08023">
    <property type="entry name" value="GH16_laminarinase_like"/>
    <property type="match status" value="1"/>
</dbReference>
<feature type="domain" description="GH16" evidence="8">
    <location>
        <begin position="123"/>
        <end position="409"/>
    </location>
</feature>
<dbReference type="PANTHER" id="PTHR10963">
    <property type="entry name" value="GLYCOSYL HYDROLASE-RELATED"/>
    <property type="match status" value="1"/>
</dbReference>
<keyword evidence="4 5" id="KW-0408">Iron</keyword>
<evidence type="ECO:0000256" key="5">
    <source>
        <dbReference type="PROSITE-ProRule" id="PRU00433"/>
    </source>
</evidence>
<dbReference type="SUPFAM" id="SSF46626">
    <property type="entry name" value="Cytochrome c"/>
    <property type="match status" value="1"/>
</dbReference>
<dbReference type="Gene3D" id="2.60.120.200">
    <property type="match status" value="1"/>
</dbReference>
<gene>
    <name evidence="9" type="ORF">GLIP_0552</name>
</gene>
<keyword evidence="10" id="KW-1185">Reference proteome</keyword>
<dbReference type="eggNOG" id="COG3488">
    <property type="taxonomic scope" value="Bacteria"/>
</dbReference>
<dbReference type="GO" id="GO:0020037">
    <property type="term" value="F:heme binding"/>
    <property type="evidence" value="ECO:0007669"/>
    <property type="project" value="InterPro"/>
</dbReference>
<sequence length="2080" mass="227734">MKKAKLFKGLGLALLTLLSGTCQAAWQNIQNSVQVSQSRLAVDRVNRSYFSYLTIENSSTEPLSQPMRVLIDHSSHTVLNPDGVDENGTPFKELDTANLAPGQTTTVRVDFELQRARMLFTAVTQAYTPWEMVWNDEFNQDQIDSNKWAHAIDCNGGGNFEKQCYTDNPENAYIENGVLKIVAKPESGLPLPYSSAKLLTKGKADFTYGRFEIRAKASRGQGAWPAIWMLPTNEVYGGWPHSGEIDIFEAVNLGVPRAPNSSDIQTDVYGTLHYGKSWPDNDQTGHNYVLANNVNPADDFHVYAIEWEEGEIRWYVDDVLFETQRQSEVAYNEDGQPDGLIHKGWYTEKNGELLWNSAPYDQDFHLILNFAVGGAWPEAVNLGGVDPNAFHAENTFEVDYVRVYECSISPTNGKGCATVSEGYDDSIAEGGTLQNGAAPTPIPPSDGVARELVIFENDIHESWPAWDCCGGSTPVTVKDDAEHGQVVEFTIGTAPTVVGFNTSVSSLPAPFDGSPMLANGVLEFDLKLVNPTMAANVNWNLKVEQGGVSSEAVVSIDPPTEQWQHYSIPLRNLAGSGLNLNGIDVVMIFPDWGQGEGAVFRVDNVAFLQGEELPPGNGLNKRVLVDFEQTQNNYSFVNFDGGVSTVISNSQISDANTSAQVVQMQKYFGQPWGGSTISLDAPIDVDSSIFSLKVWSDRPVNVLFKLESMNVERNVAHAGTGWEELNFDFSGESGANVSQITLIFDLGVMGDAAGDAANWTFLYDDIVLFEEPTIDVIDFEADAASYAFVNFDGGVSSIATNPEVTETNRSSQVVLMQKFFGQPWGGSTFTLPAAIDVEDTVFTMKVWSDRSVNVLFKLEGMNVERNVAHSGNGWEELSFDFAGENGSNVNQITLIFDLGVMGDAAGDPTNWTFYYDDISYPSANEPIDVDPEPDPEPQPDGLLVDFEGPIESYPFGNFDGGFSTIVANPQVMGINQSNQVVQMQKFAGQPWGGSTYSLSEAISVESTVFNLKVWSNRAVSVLFKLEGLNQERSVVHTGTGWEVLSFDFAGVMGSVSQLTFIFDLGIVGDAAGDPDYWTFYYDEISDQPYADTNSTTVEFEDQAGNYAFGNFAGGEASIINNPDPSGINTSSQVVRMQKFAGEPWGGSTLTLDSPINVDSTIFTMKVWANRPVMVLFKLEGMNVERNVPHSGNGWEELSFEFAGEVGSNVSQITIIFDLGINGDAAANPEDWTFYFDDIVIPSVTDSDSDGVADSIDQCPNTPFGTPVDEFGCADIPPADSDNDGVADELDMCPNTPANTVVDSSGCAIIIQGSEVTVSNGILVSGNATATPGYSLYVFDNDIGQDGQSVCYDGCAANWPPLLVQDNQVSGINGLSTIDRNDGGMQVTFEGRPLYLFANDLNPGDTNGDGVGGVWHLVSYNVDTGDIVPLFSGSTDLEQPISYDRGDAIITRFADRGRDRHAKEDQFQIYDHYLSHYWTHRTAQFEIVDYIPKGGSSIEITFVTEWKLGAREFRAWYRGIGTVAEYHGNYFGGGSVVELDNGSFDYNFNKISNDGDQYKYQVIIDDYRPLNWDPANGALPLEVGQRMEFEVSQFLDAPPEGRENYYGTTYLYIVGQGIVPWETRGTFGDMGSEREDSYPIDQQGWLGGKTTLPYNYTNEPDNHFMQMATNLSNLNGQAFVLGRRIHHTSFVDGQHDERVENGIFPEMIGKSNTRYIKENCSGCHERNGRAAPVAIGEPLDKWVFKVADENGLSDPDLGNVLQPKTLYIDSNQFGEGEVSIDSWRENNGLRSPNYVFSKKTPAKFSARIAPQLVGLELLEAIPEEYILSMEDPDDIDGDGISGRAQRVFDPQTAELRLGRFGYKAATSSIKHQVAAAFNTDLGVMTSVLPTPDCGSNQHQCGNSGSELADEHLDDLVKYIALLGVRAQRDIDDPQVQQGKAIFSAIDCASCHTPQAQTSVYHPFSELRDQTIYPYTDLLLHDMGEGLADNLGEGIASGAEWRTAPLWGLGLSACVTGGVINEIGGQGNEFCTPEHSYLHDGRARTIEEAILWHGGESEQARVQFESLSNADKNALLAFLNSL</sequence>
<organism evidence="9 10">
    <name type="scientific">Aliiglaciecola lipolytica E3</name>
    <dbReference type="NCBI Taxonomy" id="1127673"/>
    <lineage>
        <taxon>Bacteria</taxon>
        <taxon>Pseudomonadati</taxon>
        <taxon>Pseudomonadota</taxon>
        <taxon>Gammaproteobacteria</taxon>
        <taxon>Alteromonadales</taxon>
        <taxon>Alteromonadaceae</taxon>
        <taxon>Aliiglaciecola</taxon>
    </lineage>
</organism>
<evidence type="ECO:0000256" key="3">
    <source>
        <dbReference type="ARBA" id="ARBA00022723"/>
    </source>
</evidence>
<dbReference type="Gene3D" id="4.10.1080.10">
    <property type="entry name" value="TSP type-3 repeat"/>
    <property type="match status" value="1"/>
</dbReference>
<evidence type="ECO:0000259" key="8">
    <source>
        <dbReference type="PROSITE" id="PS51762"/>
    </source>
</evidence>
<comment type="similarity">
    <text evidence="1">Belongs to the glycosyl hydrolase 16 family.</text>
</comment>
<dbReference type="InterPro" id="IPR000757">
    <property type="entry name" value="Beta-glucanase-like"/>
</dbReference>
<dbReference type="GO" id="GO:0009055">
    <property type="term" value="F:electron transfer activity"/>
    <property type="evidence" value="ECO:0007669"/>
    <property type="project" value="InterPro"/>
</dbReference>
<dbReference type="InterPro" id="IPR036909">
    <property type="entry name" value="Cyt_c-like_dom_sf"/>
</dbReference>
<dbReference type="OrthoDB" id="9805202at2"/>
<dbReference type="GO" id="GO:0005509">
    <property type="term" value="F:calcium ion binding"/>
    <property type="evidence" value="ECO:0007669"/>
    <property type="project" value="InterPro"/>
</dbReference>
<dbReference type="PANTHER" id="PTHR10963:SF55">
    <property type="entry name" value="GLYCOSIDE HYDROLASE FAMILY 16 PROTEIN"/>
    <property type="match status" value="1"/>
</dbReference>
<keyword evidence="6" id="KW-0732">Signal</keyword>
<dbReference type="eggNOG" id="COG3637">
    <property type="taxonomic scope" value="Bacteria"/>
</dbReference>
<name>K6Y954_9ALTE</name>
<comment type="caution">
    <text evidence="9">The sequence shown here is derived from an EMBL/GenBank/DDBJ whole genome shotgun (WGS) entry which is preliminary data.</text>
</comment>
<dbReference type="Proteomes" id="UP000006334">
    <property type="component" value="Unassembled WGS sequence"/>
</dbReference>
<feature type="chain" id="PRO_5003897109" evidence="6">
    <location>
        <begin position="25"/>
        <end position="2080"/>
    </location>
</feature>
<evidence type="ECO:0000256" key="2">
    <source>
        <dbReference type="ARBA" id="ARBA00022617"/>
    </source>
</evidence>
<feature type="signal peptide" evidence="6">
    <location>
        <begin position="1"/>
        <end position="24"/>
    </location>
</feature>
<dbReference type="GO" id="GO:0005975">
    <property type="term" value="P:carbohydrate metabolic process"/>
    <property type="evidence" value="ECO:0007669"/>
    <property type="project" value="InterPro"/>
</dbReference>
<evidence type="ECO:0000256" key="1">
    <source>
        <dbReference type="ARBA" id="ARBA00006865"/>
    </source>
</evidence>
<dbReference type="Pfam" id="PF03640">
    <property type="entry name" value="Lipoprotein_15"/>
    <property type="match status" value="1"/>
</dbReference>
<dbReference type="EMBL" id="BAEN01000015">
    <property type="protein sequence ID" value="GAC13198.1"/>
    <property type="molecule type" value="Genomic_DNA"/>
</dbReference>
<accession>K6Y954</accession>
<dbReference type="Pfam" id="PF06537">
    <property type="entry name" value="DHOR"/>
    <property type="match status" value="1"/>
</dbReference>
<dbReference type="InterPro" id="IPR028974">
    <property type="entry name" value="TSP_type-3_rpt"/>
</dbReference>
<dbReference type="SUPFAM" id="SSF49899">
    <property type="entry name" value="Concanavalin A-like lectins/glucanases"/>
    <property type="match status" value="1"/>
</dbReference>
<keyword evidence="2 5" id="KW-0349">Heme</keyword>
<keyword evidence="3 5" id="KW-0479">Metal-binding</keyword>
<dbReference type="Pfam" id="PF00722">
    <property type="entry name" value="Glyco_hydro_16"/>
    <property type="match status" value="1"/>
</dbReference>
<dbReference type="eggNOG" id="COG2273">
    <property type="taxonomic scope" value="Bacteria"/>
</dbReference>
<dbReference type="GO" id="GO:0004553">
    <property type="term" value="F:hydrolase activity, hydrolyzing O-glycosyl compounds"/>
    <property type="evidence" value="ECO:0007669"/>
    <property type="project" value="InterPro"/>
</dbReference>
<evidence type="ECO:0000313" key="10">
    <source>
        <dbReference type="Proteomes" id="UP000006334"/>
    </source>
</evidence>
<evidence type="ECO:0000259" key="7">
    <source>
        <dbReference type="PROSITE" id="PS51007"/>
    </source>
</evidence>
<dbReference type="STRING" id="1127673.GLIP_0552"/>
<dbReference type="SUPFAM" id="SSF49785">
    <property type="entry name" value="Galactose-binding domain-like"/>
    <property type="match status" value="1"/>
</dbReference>
<dbReference type="Gene3D" id="2.60.120.430">
    <property type="entry name" value="Galactose-binding lectin"/>
    <property type="match status" value="1"/>
</dbReference>
<evidence type="ECO:0000313" key="9">
    <source>
        <dbReference type="EMBL" id="GAC13198.1"/>
    </source>
</evidence>
<proteinExistence type="inferred from homology"/>
<dbReference type="RefSeq" id="WP_008843018.1">
    <property type="nucleotide sequence ID" value="NZ_BAEN01000015.1"/>
</dbReference>
<evidence type="ECO:0000256" key="6">
    <source>
        <dbReference type="SAM" id="SignalP"/>
    </source>
</evidence>
<dbReference type="PROSITE" id="PS51762">
    <property type="entry name" value="GH16_2"/>
    <property type="match status" value="1"/>
</dbReference>
<dbReference type="Gene3D" id="1.10.760.10">
    <property type="entry name" value="Cytochrome c-like domain"/>
    <property type="match status" value="1"/>
</dbReference>
<dbReference type="InterPro" id="IPR050546">
    <property type="entry name" value="Glycosyl_Hydrlase_16"/>
</dbReference>
<dbReference type="InterPro" id="IPR010538">
    <property type="entry name" value="DHOR"/>
</dbReference>
<dbReference type="PROSITE" id="PS51007">
    <property type="entry name" value="CYTC"/>
    <property type="match status" value="1"/>
</dbReference>
<feature type="domain" description="Cytochrome c" evidence="7">
    <location>
        <begin position="1932"/>
        <end position="2080"/>
    </location>
</feature>
<dbReference type="InterPro" id="IPR008979">
    <property type="entry name" value="Galactose-bd-like_sf"/>
</dbReference>
<dbReference type="InterPro" id="IPR009056">
    <property type="entry name" value="Cyt_c-like_dom"/>
</dbReference>
<dbReference type="InterPro" id="IPR005297">
    <property type="entry name" value="Lipoprotein_repeat"/>
</dbReference>
<protein>
    <submittedName>
        <fullName evidence="9">Uncharacterized protein</fullName>
    </submittedName>
</protein>
<dbReference type="eggNOG" id="COG3291">
    <property type="taxonomic scope" value="Bacteria"/>
</dbReference>